<keyword evidence="2" id="KW-1185">Reference proteome</keyword>
<name>A0A6J1LKS8_DROHY</name>
<feature type="compositionally biased region" description="Low complexity" evidence="1">
    <location>
        <begin position="108"/>
        <end position="119"/>
    </location>
</feature>
<evidence type="ECO:0000313" key="2">
    <source>
        <dbReference type="Proteomes" id="UP000504633"/>
    </source>
</evidence>
<accession>A0A6J1LKS8</accession>
<protein>
    <submittedName>
        <fullName evidence="3">Uncharacterized protein LOC111594792</fullName>
    </submittedName>
</protein>
<organism evidence="2 3">
    <name type="scientific">Drosophila hydei</name>
    <name type="common">Fruit fly</name>
    <dbReference type="NCBI Taxonomy" id="7224"/>
    <lineage>
        <taxon>Eukaryota</taxon>
        <taxon>Metazoa</taxon>
        <taxon>Ecdysozoa</taxon>
        <taxon>Arthropoda</taxon>
        <taxon>Hexapoda</taxon>
        <taxon>Insecta</taxon>
        <taxon>Pterygota</taxon>
        <taxon>Neoptera</taxon>
        <taxon>Endopterygota</taxon>
        <taxon>Diptera</taxon>
        <taxon>Brachycera</taxon>
        <taxon>Muscomorpha</taxon>
        <taxon>Ephydroidea</taxon>
        <taxon>Drosophilidae</taxon>
        <taxon>Drosophila</taxon>
    </lineage>
</organism>
<feature type="region of interest" description="Disordered" evidence="1">
    <location>
        <begin position="95"/>
        <end position="121"/>
    </location>
</feature>
<proteinExistence type="predicted"/>
<dbReference type="OMA" id="NQDVGTY"/>
<reference evidence="3" key="1">
    <citation type="submission" date="2025-08" db="UniProtKB">
        <authorList>
            <consortium name="RefSeq"/>
        </authorList>
    </citation>
    <scope>IDENTIFICATION</scope>
    <source>
        <strain evidence="3">15085-1641.00</strain>
        <tissue evidence="3">Whole body</tissue>
    </source>
</reference>
<gene>
    <name evidence="3" type="primary">LOC111594792</name>
</gene>
<dbReference type="Proteomes" id="UP000504633">
    <property type="component" value="Unplaced"/>
</dbReference>
<evidence type="ECO:0000313" key="3">
    <source>
        <dbReference type="RefSeq" id="XP_023164016.2"/>
    </source>
</evidence>
<evidence type="ECO:0000256" key="1">
    <source>
        <dbReference type="SAM" id="MobiDB-lite"/>
    </source>
</evidence>
<dbReference type="RefSeq" id="XP_023164016.2">
    <property type="nucleotide sequence ID" value="XM_023308248.2"/>
</dbReference>
<dbReference type="GeneID" id="111594792"/>
<dbReference type="OrthoDB" id="7883488at2759"/>
<dbReference type="KEGG" id="dhe:111594792"/>
<dbReference type="AlphaFoldDB" id="A0A6J1LKS8"/>
<sequence length="225" mass="24654">MFRNLCMLRRSILMSRTVCATYNCPIRANFFNNAKSLSKSVDSPNGSDISVSDINICDMARGDVEFARNFLTSVPTLNGAMSAVSIATNSFSSEPAVGTDSKIQPEVDSGSGDASIGSSETTILDKDGMPIVPIEIDGWNNAADDEEGPTVQNASHLEIGNDNEYKTENLLVVPEKREGSFEYKGIKVKLPVRAHKDVGTYRFRRDAEDLETVGDDMRLVKFDKK</sequence>